<accession>A0ABP8N3U2</accession>
<name>A0ABP8N3U2_9BACT</name>
<reference evidence="2" key="1">
    <citation type="journal article" date="2019" name="Int. J. Syst. Evol. Microbiol.">
        <title>The Global Catalogue of Microorganisms (GCM) 10K type strain sequencing project: providing services to taxonomists for standard genome sequencing and annotation.</title>
        <authorList>
            <consortium name="The Broad Institute Genomics Platform"/>
            <consortium name="The Broad Institute Genome Sequencing Center for Infectious Disease"/>
            <person name="Wu L."/>
            <person name="Ma J."/>
        </authorList>
    </citation>
    <scope>NUCLEOTIDE SEQUENCE [LARGE SCALE GENOMIC DNA]</scope>
    <source>
        <strain evidence="2">JCM 17927</strain>
    </source>
</reference>
<dbReference type="Proteomes" id="UP001501175">
    <property type="component" value="Unassembled WGS sequence"/>
</dbReference>
<evidence type="ECO:0000313" key="1">
    <source>
        <dbReference type="EMBL" id="GAA4459425.1"/>
    </source>
</evidence>
<comment type="caution">
    <text evidence="1">The sequence shown here is derived from an EMBL/GenBank/DDBJ whole genome shotgun (WGS) entry which is preliminary data.</text>
</comment>
<gene>
    <name evidence="1" type="ORF">GCM10023189_33140</name>
</gene>
<sequence length="68" mass="7535">MHGADEADGRAASSLVTEIALLSERLKKVYGDQAYNGVFAQPLDKWNIRFEKASRPETARGFVPVAKR</sequence>
<organism evidence="1 2">
    <name type="scientific">Nibrella saemangeumensis</name>
    <dbReference type="NCBI Taxonomy" id="1084526"/>
    <lineage>
        <taxon>Bacteria</taxon>
        <taxon>Pseudomonadati</taxon>
        <taxon>Bacteroidota</taxon>
        <taxon>Cytophagia</taxon>
        <taxon>Cytophagales</taxon>
        <taxon>Spirosomataceae</taxon>
        <taxon>Nibrella</taxon>
    </lineage>
</organism>
<dbReference type="EMBL" id="BAABHD010000031">
    <property type="protein sequence ID" value="GAA4459425.1"/>
    <property type="molecule type" value="Genomic_DNA"/>
</dbReference>
<protein>
    <submittedName>
        <fullName evidence="1">Uncharacterized protein</fullName>
    </submittedName>
</protein>
<keyword evidence="2" id="KW-1185">Reference proteome</keyword>
<proteinExistence type="predicted"/>
<evidence type="ECO:0000313" key="2">
    <source>
        <dbReference type="Proteomes" id="UP001501175"/>
    </source>
</evidence>